<evidence type="ECO:0000313" key="1">
    <source>
        <dbReference type="EMBL" id="GFY79942.1"/>
    </source>
</evidence>
<proteinExistence type="predicted"/>
<accession>A0A8X7CV41</accession>
<dbReference type="EMBL" id="BMAV01023781">
    <property type="protein sequence ID" value="GFY79942.1"/>
    <property type="molecule type" value="Genomic_DNA"/>
</dbReference>
<evidence type="ECO:0000313" key="2">
    <source>
        <dbReference type="Proteomes" id="UP000886998"/>
    </source>
</evidence>
<protein>
    <submittedName>
        <fullName evidence="1">Transposase, degenerate</fullName>
    </submittedName>
</protein>
<reference evidence="1" key="1">
    <citation type="submission" date="2020-08" db="EMBL/GenBank/DDBJ databases">
        <title>Multicomponent nature underlies the extraordinary mechanical properties of spider dragline silk.</title>
        <authorList>
            <person name="Kono N."/>
            <person name="Nakamura H."/>
            <person name="Mori M."/>
            <person name="Yoshida Y."/>
            <person name="Ohtoshi R."/>
            <person name="Malay A.D."/>
            <person name="Moran D.A.P."/>
            <person name="Tomita M."/>
            <person name="Numata K."/>
            <person name="Arakawa K."/>
        </authorList>
    </citation>
    <scope>NUCLEOTIDE SEQUENCE</scope>
</reference>
<keyword evidence="2" id="KW-1185">Reference proteome</keyword>
<name>A0A8X7CV41_9ARAC</name>
<sequence length="96" mass="11226">MDADEVIKVECHLLANVEGSIAICKTVYSPKVDLPEIKPYVVEYQLEHGRCRKCGKEEAANYRRCYIRYIWTKVKSIIAAFSGFYKIQTRNSEYRK</sequence>
<gene>
    <name evidence="1" type="primary">WwAna0348</name>
    <name evidence="1" type="ORF">TNIN_55941</name>
</gene>
<comment type="caution">
    <text evidence="1">The sequence shown here is derived from an EMBL/GenBank/DDBJ whole genome shotgun (WGS) entry which is preliminary data.</text>
</comment>
<dbReference type="AlphaFoldDB" id="A0A8X7CV41"/>
<organism evidence="1 2">
    <name type="scientific">Trichonephila inaurata madagascariensis</name>
    <dbReference type="NCBI Taxonomy" id="2747483"/>
    <lineage>
        <taxon>Eukaryota</taxon>
        <taxon>Metazoa</taxon>
        <taxon>Ecdysozoa</taxon>
        <taxon>Arthropoda</taxon>
        <taxon>Chelicerata</taxon>
        <taxon>Arachnida</taxon>
        <taxon>Araneae</taxon>
        <taxon>Araneomorphae</taxon>
        <taxon>Entelegynae</taxon>
        <taxon>Araneoidea</taxon>
        <taxon>Nephilidae</taxon>
        <taxon>Trichonephila</taxon>
        <taxon>Trichonephila inaurata</taxon>
    </lineage>
</organism>
<dbReference type="Proteomes" id="UP000886998">
    <property type="component" value="Unassembled WGS sequence"/>
</dbReference>